<feature type="compositionally biased region" description="Polar residues" evidence="5">
    <location>
        <begin position="20"/>
        <end position="36"/>
    </location>
</feature>
<evidence type="ECO:0000259" key="6">
    <source>
        <dbReference type="Pfam" id="PF05182"/>
    </source>
</evidence>
<evidence type="ECO:0000256" key="2">
    <source>
        <dbReference type="ARBA" id="ARBA00007459"/>
    </source>
</evidence>
<protein>
    <recommendedName>
        <fullName evidence="6">Pre-mRNA polyadenylation factor Fip1 domain-containing protein</fullName>
    </recommendedName>
</protein>
<dbReference type="PANTHER" id="PTHR36884:SF1">
    <property type="entry name" value="FIP1[V]-LIKE PROTEIN"/>
    <property type="match status" value="1"/>
</dbReference>
<feature type="compositionally biased region" description="Basic and acidic residues" evidence="5">
    <location>
        <begin position="896"/>
        <end position="1089"/>
    </location>
</feature>
<sequence>MEDDDEFGDLYTDVLRPLSAASQSPHQTSPAASTSLHRPIDLDLNLKSNDHPASAPNSTPPHTLAPTPPLPSSHAPPRADTDGEFTDNDNDVRVKFDIEEANNGISNDDDVPGIEIPGISQNGVENSERQNRNEGEVGEEAEDDWESDSEDDLQIVLNEDNHRPMLIDGGGGDDDDDEDGDPLVIVADADASNHQGLMVEEQEWGGDDAAAQMGEGGAEKKEGTGERANGAAASAATAAAAAKIGYSNHFAYHNPYHSQFKYVRPGAAPIPGSATAVAAGGPGQVRPLVNMGPAAGRGRGDWRPAGMKTAPPMQKGFHPGFGMSASGVNMAGRGLEFTLPSHKTIFDVDIDGFEEKPWKYPGVDITDFFNFGLNEESWKDYCKQLEQHRLETTMQSKIRVYESGRDQEYDPDLPPELAAATGILDVPADNTNLGKPDIGQSDLTKGPARVRPPIPTGRAIQVEGGSGERLPSIDTRPPRIRDSDAIIEIVCQDSVDDDSSAGNGDRDNDLPKEDRRGENDGAEDEMGPVDTEYFDGFREAYDSRNRELVRHEAPFMNVAHDNIPEGNGLLPFPPEAPLRYRPGSRGPTPKYPGENIGTSHEQRRRPGRTGDRSPRMTPSQSPQIRKFHDNQDEESVESMEGKHSPLSSPVIVRDARELSVEHKDAVHDELVLGDGSSAVEKEETNAVTTSDSRKDGKALYSPKTKKINSQVEQPELQEFDEEEDSRAARSSENSKARSGSSRDNKKWREGDEEVMQDRRSTRMGSMKKHPEENEQSFRRKDREGRQEMERNRMAAIGREGSYPRRDFDPSLTHDMQMKPEGFDRRKERENSDGVWQRREDEPYSRKNRIEDTRKREREHLDEIGARHRGKARESERIDRDEYLHSRKQLDNGSYRPHYDKDASSRHRERDDSLKSRYEMVDDYISKRRKDDEYVRRDHAEKDEILHGHRDLTSRRKRERDDILDQRRREDQQRIRENFDDHHPVRHKDENWSQRERGERQREREEWHRPKPHEEILLKREREEGRGAVRSGRSSEDRAWVGHARVKDEYKGSDKEYQVKDTVRHSEQLKRRERIEDESRPPHRGREDVYARGNQISNEDRKSRQERSGTRNDRSANTSDNNRVNEKKHKESSRKNRESEVGNHNSLVASKRNQEDQSGHVSEMGVKDTHEQGNCGNEKPVHGNSSRKEKEEASSDDEHQDSRRGRSKLERWTSHKERDFNINSKSSTSLKFKEINKNSNGRTLETSKIPEEPATAVEPVDKQSPMADKKDGSNPENTKPVDDRHLDTVEKLKKRSERFKLPMPSEKDTLAIKKMESEPLPSTKSETAAGSEIKQERPARKRRFSLGAWRLSPVLYLQILLTENCCCMEWRPALSEARL</sequence>
<evidence type="ECO:0000256" key="5">
    <source>
        <dbReference type="SAM" id="MobiDB-lite"/>
    </source>
</evidence>
<evidence type="ECO:0000256" key="4">
    <source>
        <dbReference type="ARBA" id="ARBA00023242"/>
    </source>
</evidence>
<feature type="compositionally biased region" description="Acidic residues" evidence="5">
    <location>
        <begin position="715"/>
        <end position="724"/>
    </location>
</feature>
<feature type="region of interest" description="Disordered" evidence="5">
    <location>
        <begin position="559"/>
        <end position="652"/>
    </location>
</feature>
<feature type="domain" description="Pre-mRNA polyadenylation factor Fip1" evidence="6">
    <location>
        <begin position="347"/>
        <end position="389"/>
    </location>
</feature>
<dbReference type="PANTHER" id="PTHR36884">
    <property type="entry name" value="FIP1[III]-LIKE PROTEIN"/>
    <property type="match status" value="1"/>
</dbReference>
<feature type="compositionally biased region" description="Polar residues" evidence="5">
    <location>
        <begin position="1220"/>
        <end position="1229"/>
    </location>
</feature>
<feature type="region of interest" description="Disordered" evidence="5">
    <location>
        <begin position="1"/>
        <end position="182"/>
    </location>
</feature>
<reference evidence="7 8" key="1">
    <citation type="submission" date="2024-05" db="EMBL/GenBank/DDBJ databases">
        <title>Haplotype-resolved chromosome-level genome assembly of Huyou (Citrus changshanensis).</title>
        <authorList>
            <person name="Miao C."/>
            <person name="Chen W."/>
            <person name="Wu Y."/>
            <person name="Wang L."/>
            <person name="Zhao S."/>
            <person name="Grierson D."/>
            <person name="Xu C."/>
            <person name="Chen K."/>
        </authorList>
    </citation>
    <scope>NUCLEOTIDE SEQUENCE [LARGE SCALE GENOMIC DNA]</scope>
    <source>
        <strain evidence="7">01-14</strain>
        <tissue evidence="7">Leaf</tissue>
    </source>
</reference>
<dbReference type="GO" id="GO:0003723">
    <property type="term" value="F:RNA binding"/>
    <property type="evidence" value="ECO:0007669"/>
    <property type="project" value="TreeGrafter"/>
</dbReference>
<comment type="caution">
    <text evidence="7">The sequence shown here is derived from an EMBL/GenBank/DDBJ whole genome shotgun (WGS) entry which is preliminary data.</text>
</comment>
<evidence type="ECO:0000256" key="3">
    <source>
        <dbReference type="ARBA" id="ARBA00022664"/>
    </source>
</evidence>
<feature type="compositionally biased region" description="Basic and acidic residues" evidence="5">
    <location>
        <begin position="725"/>
        <end position="760"/>
    </location>
</feature>
<organism evidence="7 8">
    <name type="scientific">Citrus x changshan-huyou</name>
    <dbReference type="NCBI Taxonomy" id="2935761"/>
    <lineage>
        <taxon>Eukaryota</taxon>
        <taxon>Viridiplantae</taxon>
        <taxon>Streptophyta</taxon>
        <taxon>Embryophyta</taxon>
        <taxon>Tracheophyta</taxon>
        <taxon>Spermatophyta</taxon>
        <taxon>Magnoliopsida</taxon>
        <taxon>eudicotyledons</taxon>
        <taxon>Gunneridae</taxon>
        <taxon>Pentapetalae</taxon>
        <taxon>rosids</taxon>
        <taxon>malvids</taxon>
        <taxon>Sapindales</taxon>
        <taxon>Rutaceae</taxon>
        <taxon>Aurantioideae</taxon>
        <taxon>Citrus</taxon>
    </lineage>
</organism>
<feature type="compositionally biased region" description="Acidic residues" evidence="5">
    <location>
        <begin position="171"/>
        <end position="181"/>
    </location>
</feature>
<keyword evidence="8" id="KW-1185">Reference proteome</keyword>
<dbReference type="GO" id="GO:0006397">
    <property type="term" value="P:mRNA processing"/>
    <property type="evidence" value="ECO:0007669"/>
    <property type="project" value="UniProtKB-KW"/>
</dbReference>
<comment type="similarity">
    <text evidence="2">Belongs to the FIP1 family.</text>
</comment>
<feature type="compositionally biased region" description="Polar residues" evidence="5">
    <location>
        <begin position="1236"/>
        <end position="1245"/>
    </location>
</feature>
<name>A0AAP0QSC9_9ROSI</name>
<evidence type="ECO:0000313" key="7">
    <source>
        <dbReference type="EMBL" id="KAK9210642.1"/>
    </source>
</evidence>
<feature type="compositionally biased region" description="Basic and acidic residues" evidence="5">
    <location>
        <begin position="815"/>
        <end position="889"/>
    </location>
</feature>
<feature type="compositionally biased region" description="Basic and acidic residues" evidence="5">
    <location>
        <begin position="504"/>
        <end position="519"/>
    </location>
</feature>
<evidence type="ECO:0000256" key="1">
    <source>
        <dbReference type="ARBA" id="ARBA00004123"/>
    </source>
</evidence>
<proteinExistence type="inferred from homology"/>
<feature type="compositionally biased region" description="Basic and acidic residues" evidence="5">
    <location>
        <begin position="768"/>
        <end position="792"/>
    </location>
</feature>
<feature type="compositionally biased region" description="Basic and acidic residues" evidence="5">
    <location>
        <begin position="1304"/>
        <end position="1316"/>
    </location>
</feature>
<feature type="compositionally biased region" description="Basic and acidic residues" evidence="5">
    <location>
        <begin position="1122"/>
        <end position="1140"/>
    </location>
</feature>
<keyword evidence="3" id="KW-0507">mRNA processing</keyword>
<evidence type="ECO:0000313" key="8">
    <source>
        <dbReference type="Proteomes" id="UP001428341"/>
    </source>
</evidence>
<accession>A0AAP0QSC9</accession>
<dbReference type="GO" id="GO:0016607">
    <property type="term" value="C:nuclear speck"/>
    <property type="evidence" value="ECO:0007669"/>
    <property type="project" value="TreeGrafter"/>
</dbReference>
<comment type="subcellular location">
    <subcellularLocation>
        <location evidence="1">Nucleus</location>
    </subcellularLocation>
</comment>
<dbReference type="InterPro" id="IPR007854">
    <property type="entry name" value="Fip1_dom"/>
</dbReference>
<dbReference type="Pfam" id="PF05182">
    <property type="entry name" value="Fip1"/>
    <property type="match status" value="1"/>
</dbReference>
<dbReference type="InterPro" id="IPR044976">
    <property type="entry name" value="FIPS5/FIPS3-like"/>
</dbReference>
<dbReference type="EMBL" id="JBCGBO010000004">
    <property type="protein sequence ID" value="KAK9210642.1"/>
    <property type="molecule type" value="Genomic_DNA"/>
</dbReference>
<feature type="compositionally biased region" description="Basic and acidic residues" evidence="5">
    <location>
        <begin position="1097"/>
        <end position="1113"/>
    </location>
</feature>
<feature type="compositionally biased region" description="Acidic residues" evidence="5">
    <location>
        <begin position="136"/>
        <end position="153"/>
    </location>
</feature>
<feature type="region of interest" description="Disordered" evidence="5">
    <location>
        <begin position="667"/>
        <end position="1338"/>
    </location>
</feature>
<dbReference type="Proteomes" id="UP001428341">
    <property type="component" value="Unassembled WGS sequence"/>
</dbReference>
<keyword evidence="4" id="KW-0539">Nucleus</keyword>
<feature type="compositionally biased region" description="Basic and acidic residues" evidence="5">
    <location>
        <begin position="1185"/>
        <end position="1219"/>
    </location>
</feature>
<feature type="compositionally biased region" description="Basic and acidic residues" evidence="5">
    <location>
        <begin position="126"/>
        <end position="135"/>
    </location>
</feature>
<feature type="region of interest" description="Disordered" evidence="5">
    <location>
        <begin position="429"/>
        <end position="530"/>
    </location>
</feature>
<gene>
    <name evidence="7" type="ORF">WN944_003013</name>
</gene>
<feature type="compositionally biased region" description="Basic and acidic residues" evidence="5">
    <location>
        <begin position="1266"/>
        <end position="1290"/>
    </location>
</feature>